<gene>
    <name evidence="3" type="ORF">B9Z19DRAFT_1197619</name>
</gene>
<dbReference type="AlphaFoldDB" id="A0A2T6ZA15"/>
<name>A0A2T6ZA15_TUBBO</name>
<organism evidence="3 4">
    <name type="scientific">Tuber borchii</name>
    <name type="common">White truffle</name>
    <dbReference type="NCBI Taxonomy" id="42251"/>
    <lineage>
        <taxon>Eukaryota</taxon>
        <taxon>Fungi</taxon>
        <taxon>Dikarya</taxon>
        <taxon>Ascomycota</taxon>
        <taxon>Pezizomycotina</taxon>
        <taxon>Pezizomycetes</taxon>
        <taxon>Pezizales</taxon>
        <taxon>Tuberaceae</taxon>
        <taxon>Tuber</taxon>
    </lineage>
</organism>
<keyword evidence="4" id="KW-1185">Reference proteome</keyword>
<evidence type="ECO:0000256" key="1">
    <source>
        <dbReference type="SAM" id="MobiDB-lite"/>
    </source>
</evidence>
<keyword evidence="2" id="KW-0472">Membrane</keyword>
<keyword evidence="2" id="KW-0812">Transmembrane</keyword>
<sequence length="287" mass="29921">MPSKKGKQSETTSASSTTGTQTSNTVVCVGIIANLQVLLSFKLSMAFVIAVASNLMLLSLVIDVYLINVTVNIVRGWAGYDPGQPSCPDPEAVPEWLATPPAWITTPPPWYQTYSSLSGFNLTSIANSGTMIECPVIIINGPTSTILHPAPAAHPQGAESVPEISAQVERGQTHSGSDGAVTARGPVCVGNNCEQLKDGQPYAWLESGVSKGVGDYGVKKRSFPEQAPGNRSEGGREGEAESGMTTNDGGGDGSGGGGEGDVEGEGEGMREGDWSDGPWVGRRRQLE</sequence>
<feature type="compositionally biased region" description="Gly residues" evidence="1">
    <location>
        <begin position="248"/>
        <end position="259"/>
    </location>
</feature>
<reference evidence="3 4" key="1">
    <citation type="submission" date="2017-04" db="EMBL/GenBank/DDBJ databases">
        <title>Draft genome sequence of Tuber borchii Vittad., a whitish edible truffle.</title>
        <authorList>
            <consortium name="DOE Joint Genome Institute"/>
            <person name="Murat C."/>
            <person name="Kuo A."/>
            <person name="Barry K.W."/>
            <person name="Clum A."/>
            <person name="Dockter R.B."/>
            <person name="Fauchery L."/>
            <person name="Iotti M."/>
            <person name="Kohler A."/>
            <person name="Labutti K."/>
            <person name="Lindquist E.A."/>
            <person name="Lipzen A."/>
            <person name="Ohm R.A."/>
            <person name="Wang M."/>
            <person name="Grigoriev I.V."/>
            <person name="Zambonelli A."/>
            <person name="Martin F.M."/>
        </authorList>
    </citation>
    <scope>NUCLEOTIDE SEQUENCE [LARGE SCALE GENOMIC DNA]</scope>
    <source>
        <strain evidence="3 4">Tbo3840</strain>
    </source>
</reference>
<feature type="compositionally biased region" description="Low complexity" evidence="1">
    <location>
        <begin position="9"/>
        <end position="20"/>
    </location>
</feature>
<feature type="transmembrane region" description="Helical" evidence="2">
    <location>
        <begin position="45"/>
        <end position="67"/>
    </location>
</feature>
<evidence type="ECO:0000313" key="3">
    <source>
        <dbReference type="EMBL" id="PUU72340.1"/>
    </source>
</evidence>
<keyword evidence="2" id="KW-1133">Transmembrane helix</keyword>
<feature type="region of interest" description="Disordered" evidence="1">
    <location>
        <begin position="215"/>
        <end position="287"/>
    </location>
</feature>
<accession>A0A2T6ZA15</accession>
<comment type="caution">
    <text evidence="3">The sequence shown here is derived from an EMBL/GenBank/DDBJ whole genome shotgun (WGS) entry which is preliminary data.</text>
</comment>
<feature type="region of interest" description="Disordered" evidence="1">
    <location>
        <begin position="1"/>
        <end position="20"/>
    </location>
</feature>
<protein>
    <submittedName>
        <fullName evidence="3">Uncharacterized protein</fullName>
    </submittedName>
</protein>
<evidence type="ECO:0000256" key="2">
    <source>
        <dbReference type="SAM" id="Phobius"/>
    </source>
</evidence>
<evidence type="ECO:0000313" key="4">
    <source>
        <dbReference type="Proteomes" id="UP000244722"/>
    </source>
</evidence>
<dbReference type="Proteomes" id="UP000244722">
    <property type="component" value="Unassembled WGS sequence"/>
</dbReference>
<proteinExistence type="predicted"/>
<dbReference type="EMBL" id="NESQ01000566">
    <property type="protein sequence ID" value="PUU72340.1"/>
    <property type="molecule type" value="Genomic_DNA"/>
</dbReference>